<dbReference type="GeneID" id="34945592"/>
<dbReference type="GO" id="GO:0003700">
    <property type="term" value="F:DNA-binding transcription factor activity"/>
    <property type="evidence" value="ECO:0007669"/>
    <property type="project" value="InterPro"/>
</dbReference>
<keyword evidence="5" id="KW-0804">Transcription</keyword>
<dbReference type="InterPro" id="IPR003035">
    <property type="entry name" value="RWP-RK_dom"/>
</dbReference>
<keyword evidence="2" id="KW-0805">Transcription regulation</keyword>
<dbReference type="KEGG" id="ota:OT_ostta02g01710"/>
<dbReference type="STRING" id="70448.A0A090M7I5"/>
<dbReference type="InterPro" id="IPR044607">
    <property type="entry name" value="RKD-like"/>
</dbReference>
<evidence type="ECO:0000313" key="9">
    <source>
        <dbReference type="Proteomes" id="UP000009170"/>
    </source>
</evidence>
<keyword evidence="6" id="KW-0539">Nucleus</keyword>
<dbReference type="PANTHER" id="PTHR46373:SF2">
    <property type="entry name" value="RWP-RK DOMAIN-CONTAINING PROTEIN"/>
    <property type="match status" value="1"/>
</dbReference>
<evidence type="ECO:0000256" key="4">
    <source>
        <dbReference type="ARBA" id="ARBA00023125"/>
    </source>
</evidence>
<evidence type="ECO:0000259" key="7">
    <source>
        <dbReference type="PROSITE" id="PS51519"/>
    </source>
</evidence>
<evidence type="ECO:0000256" key="1">
    <source>
        <dbReference type="ARBA" id="ARBA00004049"/>
    </source>
</evidence>
<dbReference type="InParanoid" id="A0A090M7I5"/>
<organism evidence="8 9">
    <name type="scientific">Ostreococcus tauri</name>
    <name type="common">Marine green alga</name>
    <dbReference type="NCBI Taxonomy" id="70448"/>
    <lineage>
        <taxon>Eukaryota</taxon>
        <taxon>Viridiplantae</taxon>
        <taxon>Chlorophyta</taxon>
        <taxon>Mamiellophyceae</taxon>
        <taxon>Mamiellales</taxon>
        <taxon>Bathycoccaceae</taxon>
        <taxon>Ostreococcus</taxon>
    </lineage>
</organism>
<keyword evidence="3" id="KW-0175">Coiled coil</keyword>
<reference evidence="9" key="1">
    <citation type="journal article" date="2006" name="Proc. Natl. Acad. Sci. U.S.A.">
        <title>Genome analysis of the smallest free-living eukaryote Ostreococcus tauri unveils many unique features.</title>
        <authorList>
            <person name="Derelle E."/>
            <person name="Ferraz C."/>
            <person name="Rombauts S."/>
            <person name="Rouze P."/>
            <person name="Worden A.Z."/>
            <person name="Robbens S."/>
            <person name="Partensky F."/>
            <person name="Degroeve S."/>
            <person name="Echeynie S."/>
            <person name="Cooke R."/>
            <person name="Saeys Y."/>
            <person name="Wuyts J."/>
            <person name="Jabbari K."/>
            <person name="Bowler C."/>
            <person name="Panaud O."/>
            <person name="Piegu B."/>
            <person name="Ball S.G."/>
            <person name="Ral J.-P."/>
            <person name="Bouget F.-Y."/>
            <person name="Piganeau G."/>
            <person name="De Baets B."/>
            <person name="Picard A."/>
            <person name="Delseny M."/>
            <person name="Demaille J."/>
            <person name="Van de Peer Y."/>
            <person name="Moreau H."/>
        </authorList>
    </citation>
    <scope>NUCLEOTIDE SEQUENCE [LARGE SCALE GENOMIC DNA]</scope>
    <source>
        <strain evidence="9">OTTH 0595 / CCAP 157/2 / RCC745</strain>
    </source>
</reference>
<proteinExistence type="predicted"/>
<feature type="domain" description="RWP-RK" evidence="7">
    <location>
        <begin position="1"/>
        <end position="47"/>
    </location>
</feature>
<accession>A0A090M7I5</accession>
<dbReference type="PROSITE" id="PS51519">
    <property type="entry name" value="RWP_RK"/>
    <property type="match status" value="1"/>
</dbReference>
<dbReference type="EMBL" id="CAID01000002">
    <property type="protein sequence ID" value="CEG00993.1"/>
    <property type="molecule type" value="Genomic_DNA"/>
</dbReference>
<keyword evidence="9" id="KW-1185">Reference proteome</keyword>
<reference evidence="8 9" key="2">
    <citation type="journal article" date="2014" name="BMC Genomics">
        <title>An improved genome of the model marine alga Ostreococcus tauri unfolds by assessing Illumina de novo assemblies.</title>
        <authorList>
            <person name="Blanc-Mathieu R."/>
            <person name="Verhelst B."/>
            <person name="Derelle E."/>
            <person name="Rombauts S."/>
            <person name="Bouget F.Y."/>
            <person name="Carre I."/>
            <person name="Chateau A."/>
            <person name="Eyre-Walker A."/>
            <person name="Grimsley N."/>
            <person name="Moreau H."/>
            <person name="Piegu B."/>
            <person name="Rivals E."/>
            <person name="Schackwitz W."/>
            <person name="Van de Peer Y."/>
            <person name="Piganeau G."/>
        </authorList>
    </citation>
    <scope>NUCLEOTIDE SEQUENCE [LARGE SCALE GENOMIC DNA]</scope>
    <source>
        <strain evidence="9">OTTH 0595 / CCAP 157/2 / RCC745</strain>
    </source>
</reference>
<sequence>MTSKQQLTRLFGVLKIEDAAKELGIGITALKKRCREYGIYRWPHRQV</sequence>
<dbReference type="RefSeq" id="XP_022840728.1">
    <property type="nucleotide sequence ID" value="XM_022985036.1"/>
</dbReference>
<protein>
    <submittedName>
        <fullName evidence="8">RWP-RK domain</fullName>
    </submittedName>
</protein>
<evidence type="ECO:0000256" key="2">
    <source>
        <dbReference type="ARBA" id="ARBA00023015"/>
    </source>
</evidence>
<dbReference type="Pfam" id="PF02042">
    <property type="entry name" value="RWP-RK"/>
    <property type="match status" value="1"/>
</dbReference>
<name>A0A090M7I5_OSTTA</name>
<evidence type="ECO:0000256" key="5">
    <source>
        <dbReference type="ARBA" id="ARBA00023163"/>
    </source>
</evidence>
<dbReference type="AlphaFoldDB" id="A0A090M7I5"/>
<comment type="caution">
    <text evidence="8">The sequence shown here is derived from an EMBL/GenBank/DDBJ whole genome shotgun (WGS) entry which is preliminary data.</text>
</comment>
<keyword evidence="4" id="KW-0238">DNA-binding</keyword>
<gene>
    <name evidence="8" type="ORF">OT_ostta02g01710</name>
</gene>
<dbReference type="PANTHER" id="PTHR46373">
    <property type="entry name" value="PROTEIN RKD4"/>
    <property type="match status" value="1"/>
</dbReference>
<dbReference type="Proteomes" id="UP000009170">
    <property type="component" value="Unassembled WGS sequence"/>
</dbReference>
<evidence type="ECO:0000256" key="6">
    <source>
        <dbReference type="ARBA" id="ARBA00023242"/>
    </source>
</evidence>
<evidence type="ECO:0000313" key="8">
    <source>
        <dbReference type="EMBL" id="CEG00993.1"/>
    </source>
</evidence>
<evidence type="ECO:0000256" key="3">
    <source>
        <dbReference type="ARBA" id="ARBA00023054"/>
    </source>
</evidence>
<dbReference type="GO" id="GO:0003677">
    <property type="term" value="F:DNA binding"/>
    <property type="evidence" value="ECO:0007669"/>
    <property type="project" value="UniProtKB-KW"/>
</dbReference>
<dbReference type="OrthoDB" id="511725at2759"/>
<comment type="function">
    <text evidence="1">Putative transcription factor.</text>
</comment>